<dbReference type="GO" id="GO:0016787">
    <property type="term" value="F:hydrolase activity"/>
    <property type="evidence" value="ECO:0007669"/>
    <property type="project" value="UniProtKB-KW"/>
</dbReference>
<dbReference type="Proteomes" id="UP000306628">
    <property type="component" value="Unassembled WGS sequence"/>
</dbReference>
<accession>A0A5S4GCH4</accession>
<feature type="chain" id="PRO_5024303070" evidence="4">
    <location>
        <begin position="28"/>
        <end position="509"/>
    </location>
</feature>
<proteinExistence type="inferred from homology"/>
<name>A0A5S4GCH4_9ACTN</name>
<sequence length="509" mass="54832">MKRWTRATLGVLGCVMASTAIPGVAVADQADPAVVWKDCPSYSDAAIVSMGYPKEQITAFRTRLERLECGTVSVPLDYSRPDGRKITIAITRLAATDLEHRLGALAVAPGGPGQPGYLDPLRVTLSNKENARLNDRFDLIGFDPRGVNYSTKVDCTGSGQMGGSPGPLTKEAAKRSYDAEAAGNKACGQSDSAFLGQLTTMNVARDLNLVRAALDQPKLNLLGVSYGTWLGAVYRSLFPEQTGRVFLDSVAGPGNSLAKHEEARVQATERNFRRFAAWLARYHKTFGLGSTVRQVRASVLKLGRDYDEHPKTFTDLRMPIDGGSIAGLAAKTSREWPQAGKALAALRKATGSTAPPAVKEAFNAQQPAPAPGATEWVNMTMNRAVKCNEDHSRRSFPAAWSAYQKLLKRNPVTGRASYFGAGCAGWPLPAQTTRLRHGDGSLVLAGHRYEFMSTYEYAAQMQAEIGGKIYTVDDDAHSSALRECAADVVAYFTTGRIDRGCPGARVPTP</sequence>
<protein>
    <submittedName>
        <fullName evidence="6">Alpha/beta fold hydrolase</fullName>
    </submittedName>
</protein>
<dbReference type="OrthoDB" id="3930934at2"/>
<evidence type="ECO:0000256" key="4">
    <source>
        <dbReference type="SAM" id="SignalP"/>
    </source>
</evidence>
<dbReference type="InterPro" id="IPR000073">
    <property type="entry name" value="AB_hydrolase_1"/>
</dbReference>
<feature type="signal peptide" evidence="4">
    <location>
        <begin position="1"/>
        <end position="27"/>
    </location>
</feature>
<evidence type="ECO:0000313" key="7">
    <source>
        <dbReference type="Proteomes" id="UP000306628"/>
    </source>
</evidence>
<keyword evidence="3 6" id="KW-0378">Hydrolase</keyword>
<dbReference type="PANTHER" id="PTHR43248">
    <property type="entry name" value="2-SUCCINYL-6-HYDROXY-2,4-CYCLOHEXADIENE-1-CARBOXYLATE SYNTHASE"/>
    <property type="match status" value="1"/>
</dbReference>
<dbReference type="Gene3D" id="3.40.50.1820">
    <property type="entry name" value="alpha/beta hydrolase"/>
    <property type="match status" value="1"/>
</dbReference>
<organism evidence="6 7">
    <name type="scientific">Nonomuraea zeae</name>
    <dbReference type="NCBI Taxonomy" id="1642303"/>
    <lineage>
        <taxon>Bacteria</taxon>
        <taxon>Bacillati</taxon>
        <taxon>Actinomycetota</taxon>
        <taxon>Actinomycetes</taxon>
        <taxon>Streptosporangiales</taxon>
        <taxon>Streptosporangiaceae</taxon>
        <taxon>Nonomuraea</taxon>
    </lineage>
</organism>
<dbReference type="SUPFAM" id="SSF53474">
    <property type="entry name" value="alpha/beta-Hydrolases"/>
    <property type="match status" value="2"/>
</dbReference>
<dbReference type="RefSeq" id="WP_138692795.1">
    <property type="nucleotide sequence ID" value="NZ_JBHSAZ010000019.1"/>
</dbReference>
<keyword evidence="7" id="KW-1185">Reference proteome</keyword>
<evidence type="ECO:0000256" key="1">
    <source>
        <dbReference type="ARBA" id="ARBA00010088"/>
    </source>
</evidence>
<dbReference type="PANTHER" id="PTHR43248:SF29">
    <property type="entry name" value="TRIPEPTIDYL AMINOPEPTIDASE"/>
    <property type="match status" value="1"/>
</dbReference>
<dbReference type="InterPro" id="IPR051601">
    <property type="entry name" value="Serine_prot/Carboxylest_S33"/>
</dbReference>
<keyword evidence="2 4" id="KW-0732">Signal</keyword>
<evidence type="ECO:0000313" key="6">
    <source>
        <dbReference type="EMBL" id="TMR30725.1"/>
    </source>
</evidence>
<feature type="domain" description="AB hydrolase-1" evidence="5">
    <location>
        <begin position="133"/>
        <end position="298"/>
    </location>
</feature>
<evidence type="ECO:0000256" key="2">
    <source>
        <dbReference type="ARBA" id="ARBA00022729"/>
    </source>
</evidence>
<evidence type="ECO:0000259" key="5">
    <source>
        <dbReference type="Pfam" id="PF00561"/>
    </source>
</evidence>
<dbReference type="EMBL" id="VCKX01000095">
    <property type="protein sequence ID" value="TMR30725.1"/>
    <property type="molecule type" value="Genomic_DNA"/>
</dbReference>
<dbReference type="AlphaFoldDB" id="A0A5S4GCH4"/>
<comment type="caution">
    <text evidence="6">The sequence shown here is derived from an EMBL/GenBank/DDBJ whole genome shotgun (WGS) entry which is preliminary data.</text>
</comment>
<dbReference type="Pfam" id="PF00561">
    <property type="entry name" value="Abhydrolase_1"/>
    <property type="match status" value="1"/>
</dbReference>
<comment type="similarity">
    <text evidence="1">Belongs to the peptidase S33 family.</text>
</comment>
<dbReference type="InterPro" id="IPR029058">
    <property type="entry name" value="AB_hydrolase_fold"/>
</dbReference>
<gene>
    <name evidence="6" type="ORF">ETD85_28120</name>
</gene>
<reference evidence="6 7" key="1">
    <citation type="submission" date="2019-05" db="EMBL/GenBank/DDBJ databases">
        <title>Draft genome sequence of Nonomuraea zeae DSM 100528.</title>
        <authorList>
            <person name="Saricaoglu S."/>
            <person name="Isik K."/>
        </authorList>
    </citation>
    <scope>NUCLEOTIDE SEQUENCE [LARGE SCALE GENOMIC DNA]</scope>
    <source>
        <strain evidence="6 7">DSM 100528</strain>
    </source>
</reference>
<evidence type="ECO:0000256" key="3">
    <source>
        <dbReference type="ARBA" id="ARBA00022801"/>
    </source>
</evidence>